<organism evidence="9 10">
    <name type="scientific">Saccharibacillus endophyticus</name>
    <dbReference type="NCBI Taxonomy" id="2060666"/>
    <lineage>
        <taxon>Bacteria</taxon>
        <taxon>Bacillati</taxon>
        <taxon>Bacillota</taxon>
        <taxon>Bacilli</taxon>
        <taxon>Bacillales</taxon>
        <taxon>Paenibacillaceae</taxon>
        <taxon>Saccharibacillus</taxon>
    </lineage>
</organism>
<dbReference type="InterPro" id="IPR007227">
    <property type="entry name" value="Cell_shape_determining_MreD"/>
</dbReference>
<feature type="transmembrane region" description="Helical" evidence="8">
    <location>
        <begin position="79"/>
        <end position="96"/>
    </location>
</feature>
<evidence type="ECO:0000313" key="10">
    <source>
        <dbReference type="Proteomes" id="UP000605427"/>
    </source>
</evidence>
<sequence>MTWRKQFLVLLLFVIFLIDGSVLPWFLPDAWMPHLMPNLVFVCVLFVSVYRHRYAGMVLGAVFGMLHDVVYYGAMLGPYSFTMGFTAYVLGLIFQLPKAPLPVMLTVVMLGSFILDSMLFGIYTVFNFNEQTYDWALIQYIIPDLLFRLVFALIIYVPIRRQFDKMPLRPKKDEKE</sequence>
<feature type="transmembrane region" description="Helical" evidence="8">
    <location>
        <begin position="138"/>
        <end position="159"/>
    </location>
</feature>
<comment type="subcellular location">
    <subcellularLocation>
        <location evidence="1">Cell membrane</location>
        <topology evidence="1">Multi-pass membrane protein</topology>
    </subcellularLocation>
</comment>
<comment type="similarity">
    <text evidence="2">Belongs to the MreD family.</text>
</comment>
<dbReference type="NCBIfam" id="TIGR03426">
    <property type="entry name" value="shape_MreD"/>
    <property type="match status" value="1"/>
</dbReference>
<keyword evidence="7 8" id="KW-0472">Membrane</keyword>
<dbReference type="Proteomes" id="UP000605427">
    <property type="component" value="Unassembled WGS sequence"/>
</dbReference>
<evidence type="ECO:0000256" key="3">
    <source>
        <dbReference type="ARBA" id="ARBA00022475"/>
    </source>
</evidence>
<evidence type="ECO:0000256" key="7">
    <source>
        <dbReference type="ARBA" id="ARBA00023136"/>
    </source>
</evidence>
<evidence type="ECO:0000256" key="6">
    <source>
        <dbReference type="ARBA" id="ARBA00022989"/>
    </source>
</evidence>
<accession>A0ABQ1ZYZ6</accession>
<evidence type="ECO:0000256" key="1">
    <source>
        <dbReference type="ARBA" id="ARBA00004651"/>
    </source>
</evidence>
<comment type="caution">
    <text evidence="9">The sequence shown here is derived from an EMBL/GenBank/DDBJ whole genome shotgun (WGS) entry which is preliminary data.</text>
</comment>
<keyword evidence="6 8" id="KW-1133">Transmembrane helix</keyword>
<dbReference type="EMBL" id="BMDD01000003">
    <property type="protein sequence ID" value="GGH81138.1"/>
    <property type="molecule type" value="Genomic_DNA"/>
</dbReference>
<evidence type="ECO:0000256" key="4">
    <source>
        <dbReference type="ARBA" id="ARBA00022692"/>
    </source>
</evidence>
<evidence type="ECO:0000256" key="8">
    <source>
        <dbReference type="SAM" id="Phobius"/>
    </source>
</evidence>
<protein>
    <recommendedName>
        <fullName evidence="11">Rod shape-determining protein MreD</fullName>
    </recommendedName>
</protein>
<keyword evidence="4 8" id="KW-0812">Transmembrane</keyword>
<evidence type="ECO:0008006" key="11">
    <source>
        <dbReference type="Google" id="ProtNLM"/>
    </source>
</evidence>
<evidence type="ECO:0000256" key="2">
    <source>
        <dbReference type="ARBA" id="ARBA00007776"/>
    </source>
</evidence>
<keyword evidence="3" id="KW-1003">Cell membrane</keyword>
<dbReference type="RefSeq" id="WP_172244984.1">
    <property type="nucleotide sequence ID" value="NZ_BMDD01000003.1"/>
</dbReference>
<feature type="transmembrane region" description="Helical" evidence="8">
    <location>
        <begin position="30"/>
        <end position="47"/>
    </location>
</feature>
<evidence type="ECO:0000313" key="9">
    <source>
        <dbReference type="EMBL" id="GGH81138.1"/>
    </source>
</evidence>
<dbReference type="Pfam" id="PF04093">
    <property type="entry name" value="MreD"/>
    <property type="match status" value="1"/>
</dbReference>
<reference evidence="10" key="1">
    <citation type="journal article" date="2019" name="Int. J. Syst. Evol. Microbiol.">
        <title>The Global Catalogue of Microorganisms (GCM) 10K type strain sequencing project: providing services to taxonomists for standard genome sequencing and annotation.</title>
        <authorList>
            <consortium name="The Broad Institute Genomics Platform"/>
            <consortium name="The Broad Institute Genome Sequencing Center for Infectious Disease"/>
            <person name="Wu L."/>
            <person name="Ma J."/>
        </authorList>
    </citation>
    <scope>NUCLEOTIDE SEQUENCE [LARGE SCALE GENOMIC DNA]</scope>
    <source>
        <strain evidence="10">CCM 8702</strain>
    </source>
</reference>
<evidence type="ECO:0000256" key="5">
    <source>
        <dbReference type="ARBA" id="ARBA00022960"/>
    </source>
</evidence>
<keyword evidence="10" id="KW-1185">Reference proteome</keyword>
<name>A0ABQ1ZYZ6_9BACL</name>
<feature type="transmembrane region" description="Helical" evidence="8">
    <location>
        <begin position="103"/>
        <end position="126"/>
    </location>
</feature>
<proteinExistence type="inferred from homology"/>
<keyword evidence="5" id="KW-0133">Cell shape</keyword>
<gene>
    <name evidence="9" type="ORF">GCM10007362_30520</name>
</gene>